<keyword evidence="1" id="KW-1133">Transmembrane helix</keyword>
<dbReference type="InterPro" id="IPR051675">
    <property type="entry name" value="Endo/Exo/Phosphatase_dom_1"/>
</dbReference>
<dbReference type="InterPro" id="IPR010994">
    <property type="entry name" value="RuvA_2-like"/>
</dbReference>
<dbReference type="Pfam" id="PF12836">
    <property type="entry name" value="HHH_3"/>
    <property type="match status" value="2"/>
</dbReference>
<proteinExistence type="predicted"/>
<dbReference type="GO" id="GO:0015628">
    <property type="term" value="P:protein secretion by the type II secretion system"/>
    <property type="evidence" value="ECO:0007669"/>
    <property type="project" value="TreeGrafter"/>
</dbReference>
<comment type="caution">
    <text evidence="2">The sequence shown here is derived from an EMBL/GenBank/DDBJ whole genome shotgun (WGS) entry which is preliminary data.</text>
</comment>
<dbReference type="AlphaFoldDB" id="A0A4R6TJM9"/>
<dbReference type="SUPFAM" id="SSF47781">
    <property type="entry name" value="RuvA domain 2-like"/>
    <property type="match status" value="3"/>
</dbReference>
<evidence type="ECO:0000256" key="1">
    <source>
        <dbReference type="SAM" id="Phobius"/>
    </source>
</evidence>
<accession>A0A4R6TJM9</accession>
<dbReference type="EMBL" id="SNYI01000002">
    <property type="protein sequence ID" value="TDQ30807.1"/>
    <property type="molecule type" value="Genomic_DNA"/>
</dbReference>
<keyword evidence="3" id="KW-1185">Reference proteome</keyword>
<dbReference type="GO" id="GO:0015627">
    <property type="term" value="C:type II protein secretion system complex"/>
    <property type="evidence" value="ECO:0007669"/>
    <property type="project" value="TreeGrafter"/>
</dbReference>
<name>A0A4R6TJM9_9FLAO</name>
<dbReference type="GO" id="GO:0003677">
    <property type="term" value="F:DNA binding"/>
    <property type="evidence" value="ECO:0007669"/>
    <property type="project" value="UniProtKB-KW"/>
</dbReference>
<dbReference type="PANTHER" id="PTHR21180:SF32">
    <property type="entry name" value="ENDONUCLEASE_EXONUCLEASE_PHOSPHATASE FAMILY DOMAIN-CONTAINING PROTEIN 1"/>
    <property type="match status" value="1"/>
</dbReference>
<evidence type="ECO:0000313" key="2">
    <source>
        <dbReference type="EMBL" id="TDQ30807.1"/>
    </source>
</evidence>
<keyword evidence="1" id="KW-0472">Membrane</keyword>
<dbReference type="RefSeq" id="WP_133643687.1">
    <property type="nucleotide sequence ID" value="NZ_SNYI01000002.1"/>
</dbReference>
<organism evidence="2 3">
    <name type="scientific">Zeaxanthinibacter enoshimensis</name>
    <dbReference type="NCBI Taxonomy" id="392009"/>
    <lineage>
        <taxon>Bacteria</taxon>
        <taxon>Pseudomonadati</taxon>
        <taxon>Bacteroidota</taxon>
        <taxon>Flavobacteriia</taxon>
        <taxon>Flavobacteriales</taxon>
        <taxon>Flavobacteriaceae</taxon>
        <taxon>Zeaxanthinibacter</taxon>
    </lineage>
</organism>
<gene>
    <name evidence="2" type="ORF">CLV82_1498</name>
</gene>
<dbReference type="OrthoDB" id="981124at2"/>
<sequence length="279" mass="31948">MKTKKPHLVLSKRERSGVFFLLLFVLLFLCVKWWILKGVQPEDSFYLDEELQVRHDSLVATREAARDTIYPFNPNYLDDSKGYRLGLSPGQLDSLYAYRQKGLYMRSVRDFARVTGVPDSLLQQISPYFSFPVFSKPRSVSNVGSPAAVRDINKATADELQQVRGIGPVLSSRIVRFRDALGGFLVDEQLYEVYGLDSLIVRLVLEKFRITEAPEIAKINLNTATVDELAALVYIPYGLAWEIVRYRERVGKIRALDELTQLEDFPSDKIDRIGLYLFL</sequence>
<protein>
    <submittedName>
        <fullName evidence="2">DNA uptake protein ComE-like DNA-binding protein</fullName>
    </submittedName>
</protein>
<dbReference type="Gene3D" id="1.10.150.280">
    <property type="entry name" value="AF1531-like domain"/>
    <property type="match status" value="2"/>
</dbReference>
<dbReference type="PANTHER" id="PTHR21180">
    <property type="entry name" value="ENDONUCLEASE/EXONUCLEASE/PHOSPHATASE FAMILY DOMAIN-CONTAINING PROTEIN 1"/>
    <property type="match status" value="1"/>
</dbReference>
<keyword evidence="2" id="KW-0238">DNA-binding</keyword>
<dbReference type="Proteomes" id="UP000295468">
    <property type="component" value="Unassembled WGS sequence"/>
</dbReference>
<evidence type="ECO:0000313" key="3">
    <source>
        <dbReference type="Proteomes" id="UP000295468"/>
    </source>
</evidence>
<keyword evidence="1" id="KW-0812">Transmembrane</keyword>
<reference evidence="2 3" key="1">
    <citation type="submission" date="2019-03" db="EMBL/GenBank/DDBJ databases">
        <title>Genomic Encyclopedia of Archaeal and Bacterial Type Strains, Phase II (KMG-II): from individual species to whole genera.</title>
        <authorList>
            <person name="Goeker M."/>
        </authorList>
    </citation>
    <scope>NUCLEOTIDE SEQUENCE [LARGE SCALE GENOMIC DNA]</scope>
    <source>
        <strain evidence="2 3">DSM 18435</strain>
    </source>
</reference>
<feature type="transmembrane region" description="Helical" evidence="1">
    <location>
        <begin position="16"/>
        <end position="35"/>
    </location>
</feature>